<feature type="region of interest" description="Disordered" evidence="12">
    <location>
        <begin position="1"/>
        <end position="33"/>
    </location>
</feature>
<evidence type="ECO:0000256" key="7">
    <source>
        <dbReference type="ARBA" id="ARBA00023098"/>
    </source>
</evidence>
<evidence type="ECO:0000256" key="5">
    <source>
        <dbReference type="ARBA" id="ARBA00022692"/>
    </source>
</evidence>
<evidence type="ECO:0000256" key="12">
    <source>
        <dbReference type="SAM" id="MobiDB-lite"/>
    </source>
</evidence>
<protein>
    <recommendedName>
        <fullName evidence="16">Cardiolipin synthase</fullName>
    </recommendedName>
</protein>
<evidence type="ECO:0000313" key="14">
    <source>
        <dbReference type="EMBL" id="GIJ04774.1"/>
    </source>
</evidence>
<dbReference type="InterPro" id="IPR000462">
    <property type="entry name" value="CDP-OH_P_trans"/>
</dbReference>
<evidence type="ECO:0000256" key="1">
    <source>
        <dbReference type="ARBA" id="ARBA00004141"/>
    </source>
</evidence>
<comment type="similarity">
    <text evidence="2 11">Belongs to the CDP-alcohol phosphatidyltransferase class-I family.</text>
</comment>
<evidence type="ECO:0000256" key="11">
    <source>
        <dbReference type="RuleBase" id="RU003750"/>
    </source>
</evidence>
<accession>A0A8J3YB21</accession>
<keyword evidence="9" id="KW-0594">Phospholipid biosynthesis</keyword>
<evidence type="ECO:0000256" key="9">
    <source>
        <dbReference type="ARBA" id="ARBA00023209"/>
    </source>
</evidence>
<keyword evidence="8 13" id="KW-0472">Membrane</keyword>
<dbReference type="EMBL" id="BOOY01000029">
    <property type="protein sequence ID" value="GIJ04774.1"/>
    <property type="molecule type" value="Genomic_DNA"/>
</dbReference>
<organism evidence="14 15">
    <name type="scientific">Spirilliplanes yamanashiensis</name>
    <dbReference type="NCBI Taxonomy" id="42233"/>
    <lineage>
        <taxon>Bacteria</taxon>
        <taxon>Bacillati</taxon>
        <taxon>Actinomycetota</taxon>
        <taxon>Actinomycetes</taxon>
        <taxon>Micromonosporales</taxon>
        <taxon>Micromonosporaceae</taxon>
        <taxon>Spirilliplanes</taxon>
    </lineage>
</organism>
<evidence type="ECO:0000256" key="10">
    <source>
        <dbReference type="ARBA" id="ARBA00023264"/>
    </source>
</evidence>
<evidence type="ECO:0000256" key="3">
    <source>
        <dbReference type="ARBA" id="ARBA00022516"/>
    </source>
</evidence>
<dbReference type="GO" id="GO:0046474">
    <property type="term" value="P:glycerophospholipid biosynthetic process"/>
    <property type="evidence" value="ECO:0007669"/>
    <property type="project" value="TreeGrafter"/>
</dbReference>
<keyword evidence="5 13" id="KW-0812">Transmembrane</keyword>
<dbReference type="InterPro" id="IPR050324">
    <property type="entry name" value="CDP-alcohol_PTase-I"/>
</dbReference>
<feature type="transmembrane region" description="Helical" evidence="13">
    <location>
        <begin position="172"/>
        <end position="191"/>
    </location>
</feature>
<name>A0A8J3YB21_9ACTN</name>
<feature type="transmembrane region" description="Helical" evidence="13">
    <location>
        <begin position="203"/>
        <end position="225"/>
    </location>
</feature>
<comment type="subcellular location">
    <subcellularLocation>
        <location evidence="1">Membrane</location>
        <topology evidence="1">Multi-pass membrane protein</topology>
    </subcellularLocation>
</comment>
<dbReference type="GO" id="GO:0016780">
    <property type="term" value="F:phosphotransferase activity, for other substituted phosphate groups"/>
    <property type="evidence" value="ECO:0007669"/>
    <property type="project" value="InterPro"/>
</dbReference>
<dbReference type="RefSeq" id="WP_203939991.1">
    <property type="nucleotide sequence ID" value="NZ_BAAAGJ010000005.1"/>
</dbReference>
<dbReference type="GO" id="GO:0016020">
    <property type="term" value="C:membrane"/>
    <property type="evidence" value="ECO:0007669"/>
    <property type="project" value="UniProtKB-SubCell"/>
</dbReference>
<dbReference type="AlphaFoldDB" id="A0A8J3YB21"/>
<dbReference type="InterPro" id="IPR043130">
    <property type="entry name" value="CDP-OH_PTrfase_TM_dom"/>
</dbReference>
<keyword evidence="4 11" id="KW-0808">Transferase</keyword>
<reference evidence="14" key="1">
    <citation type="submission" date="2021-01" db="EMBL/GenBank/DDBJ databases">
        <title>Whole genome shotgun sequence of Spirilliplanes yamanashiensis NBRC 15828.</title>
        <authorList>
            <person name="Komaki H."/>
            <person name="Tamura T."/>
        </authorList>
    </citation>
    <scope>NUCLEOTIDE SEQUENCE</scope>
    <source>
        <strain evidence="14">NBRC 15828</strain>
    </source>
</reference>
<proteinExistence type="inferred from homology"/>
<dbReference type="PROSITE" id="PS00379">
    <property type="entry name" value="CDP_ALCOHOL_P_TRANSF"/>
    <property type="match status" value="1"/>
</dbReference>
<dbReference type="Gene3D" id="1.20.120.1760">
    <property type="match status" value="1"/>
</dbReference>
<evidence type="ECO:0000313" key="15">
    <source>
        <dbReference type="Proteomes" id="UP000652013"/>
    </source>
</evidence>
<keyword evidence="7" id="KW-0443">Lipid metabolism</keyword>
<comment type="caution">
    <text evidence="14">The sequence shown here is derived from an EMBL/GenBank/DDBJ whole genome shotgun (WGS) entry which is preliminary data.</text>
</comment>
<keyword evidence="10" id="KW-1208">Phospholipid metabolism</keyword>
<dbReference type="Proteomes" id="UP000652013">
    <property type="component" value="Unassembled WGS sequence"/>
</dbReference>
<keyword evidence="15" id="KW-1185">Reference proteome</keyword>
<keyword evidence="6 13" id="KW-1133">Transmembrane helix</keyword>
<evidence type="ECO:0008006" key="16">
    <source>
        <dbReference type="Google" id="ProtNLM"/>
    </source>
</evidence>
<evidence type="ECO:0000256" key="2">
    <source>
        <dbReference type="ARBA" id="ARBA00010441"/>
    </source>
</evidence>
<gene>
    <name evidence="14" type="ORF">Sya03_41260</name>
</gene>
<dbReference type="Pfam" id="PF01066">
    <property type="entry name" value="CDP-OH_P_transf"/>
    <property type="match status" value="1"/>
</dbReference>
<evidence type="ECO:0000256" key="6">
    <source>
        <dbReference type="ARBA" id="ARBA00022989"/>
    </source>
</evidence>
<feature type="transmembrane region" description="Helical" evidence="13">
    <location>
        <begin position="140"/>
        <end position="160"/>
    </location>
</feature>
<evidence type="ECO:0000256" key="4">
    <source>
        <dbReference type="ARBA" id="ARBA00022679"/>
    </source>
</evidence>
<dbReference type="PANTHER" id="PTHR14269:SF62">
    <property type="entry name" value="CDP-DIACYLGLYCEROL--GLYCEROL-3-PHOSPHATE 3-PHOSPHATIDYLTRANSFERASE 1, CHLOROPLASTIC"/>
    <property type="match status" value="1"/>
</dbReference>
<evidence type="ECO:0000256" key="8">
    <source>
        <dbReference type="ARBA" id="ARBA00023136"/>
    </source>
</evidence>
<dbReference type="InterPro" id="IPR048254">
    <property type="entry name" value="CDP_ALCOHOL_P_TRANSF_CS"/>
</dbReference>
<sequence length="244" mass="25570">MTHPSAPVPADRPAPAAPPSAPPAVPPAAPLPAVPADGEAPPAAVIPSGAERRIWTVPNLISFARLLGVPLFLWLLLGVEADVAALVVLAVGGTSDWIDGYVARRLGQVSRLGELLDPAADRLYILATLVAFTVREVVPWQFTAALLAREAVMAICLLVLRRRGHGPPPVHYVGKTATFLLLAAFPVLLLAHAVPGARDVAGAIGWGLGWWGLVLYWVAAALYLAQAAALLRHPARTPAEATAR</sequence>
<dbReference type="PANTHER" id="PTHR14269">
    <property type="entry name" value="CDP-DIACYLGLYCEROL--GLYCEROL-3-PHOSPHATE 3-PHOSPHATIDYLTRANSFERASE-RELATED"/>
    <property type="match status" value="1"/>
</dbReference>
<evidence type="ECO:0000256" key="13">
    <source>
        <dbReference type="SAM" id="Phobius"/>
    </source>
</evidence>
<keyword evidence="3" id="KW-0444">Lipid biosynthesis</keyword>